<feature type="domain" description="Phage tail collar" evidence="1">
    <location>
        <begin position="120"/>
        <end position="177"/>
    </location>
</feature>
<dbReference type="InterPro" id="IPR037053">
    <property type="entry name" value="Phage_tail_collar_dom_sf"/>
</dbReference>
<protein>
    <recommendedName>
        <fullName evidence="1">Phage tail collar domain-containing protein</fullName>
    </recommendedName>
</protein>
<evidence type="ECO:0000313" key="2">
    <source>
        <dbReference type="EMBL" id="VVN28510.1"/>
    </source>
</evidence>
<dbReference type="EMBL" id="CABVHF010000028">
    <property type="protein sequence ID" value="VVN28510.1"/>
    <property type="molecule type" value="Genomic_DNA"/>
</dbReference>
<sequence length="282" mass="29102">MTTTYTSTNALPFAESPNANGLLQYFRAAVTNSAQASYAPDGLPAAPIYGLGGQPLQGDEIVEGGNVTLASFLGPLLNAGELCWILLSCEGGAQQVAPATKSQHAVTLGQLIGFSGFAPGDVKYSAANAVPEGWLKADGSLVLRATYGALFTAIGTTYGAGDGESTFALPDLRGEFLRGFDDGRGIDQGRTFGSWQKGTLYPYDTTLSKANGVWSPSTNQNTGVASQVAIGADAYATTDYTSVTIGGVGTSVDYPLPGMGGDRGYSGVSRPRNLALLALIKY</sequence>
<evidence type="ECO:0000313" key="3">
    <source>
        <dbReference type="Proteomes" id="UP000399692"/>
    </source>
</evidence>
<dbReference type="SUPFAM" id="SSF88874">
    <property type="entry name" value="Receptor-binding domain of short tail fibre protein gp12"/>
    <property type="match status" value="1"/>
</dbReference>
<gene>
    <name evidence="2" type="ORF">PS631_04770</name>
</gene>
<accession>A0A5E6WIQ1</accession>
<dbReference type="AlphaFoldDB" id="A0A5E6WIQ1"/>
<dbReference type="Pfam" id="PF07484">
    <property type="entry name" value="Collar"/>
    <property type="match status" value="1"/>
</dbReference>
<dbReference type="Proteomes" id="UP000399692">
    <property type="component" value="Unassembled WGS sequence"/>
</dbReference>
<dbReference type="InterPro" id="IPR011083">
    <property type="entry name" value="Phage_tail_collar_dom"/>
</dbReference>
<dbReference type="RefSeq" id="WP_224786463.1">
    <property type="nucleotide sequence ID" value="NZ_CABVHF010000028.1"/>
</dbReference>
<name>A0A5E6WIQ1_PSEFL</name>
<reference evidence="2 3" key="1">
    <citation type="submission" date="2019-09" db="EMBL/GenBank/DDBJ databases">
        <authorList>
            <person name="Chandra G."/>
            <person name="Truman W A."/>
        </authorList>
    </citation>
    <scope>NUCLEOTIDE SEQUENCE [LARGE SCALE GENOMIC DNA]</scope>
    <source>
        <strain evidence="2">PS631</strain>
    </source>
</reference>
<proteinExistence type="predicted"/>
<dbReference type="Gene3D" id="3.90.1340.10">
    <property type="entry name" value="Phage tail collar domain"/>
    <property type="match status" value="1"/>
</dbReference>
<organism evidence="2 3">
    <name type="scientific">Pseudomonas fluorescens</name>
    <dbReference type="NCBI Taxonomy" id="294"/>
    <lineage>
        <taxon>Bacteria</taxon>
        <taxon>Pseudomonadati</taxon>
        <taxon>Pseudomonadota</taxon>
        <taxon>Gammaproteobacteria</taxon>
        <taxon>Pseudomonadales</taxon>
        <taxon>Pseudomonadaceae</taxon>
        <taxon>Pseudomonas</taxon>
    </lineage>
</organism>
<evidence type="ECO:0000259" key="1">
    <source>
        <dbReference type="Pfam" id="PF07484"/>
    </source>
</evidence>